<feature type="transmembrane region" description="Helical" evidence="10">
    <location>
        <begin position="692"/>
        <end position="717"/>
    </location>
</feature>
<protein>
    <submittedName>
        <fullName evidence="11">Putative OPT oligopeptide transporter</fullName>
    </submittedName>
</protein>
<keyword evidence="12" id="KW-1185">Reference proteome</keyword>
<feature type="transmembrane region" description="Helical" evidence="10">
    <location>
        <begin position="651"/>
        <end position="672"/>
    </location>
</feature>
<feature type="transmembrane region" description="Helical" evidence="10">
    <location>
        <begin position="304"/>
        <end position="327"/>
    </location>
</feature>
<dbReference type="OrthoDB" id="9986677at2759"/>
<feature type="compositionally biased region" description="Polar residues" evidence="9">
    <location>
        <begin position="429"/>
        <end position="438"/>
    </location>
</feature>
<keyword evidence="8 10" id="KW-0472">Membrane</keyword>
<dbReference type="GO" id="GO:0015031">
    <property type="term" value="P:protein transport"/>
    <property type="evidence" value="ECO:0007669"/>
    <property type="project" value="UniProtKB-KW"/>
</dbReference>
<feature type="transmembrane region" description="Helical" evidence="10">
    <location>
        <begin position="729"/>
        <end position="750"/>
    </location>
</feature>
<comment type="similarity">
    <text evidence="2">Belongs to the oligopeptide OPT transporter family.</text>
</comment>
<keyword evidence="3" id="KW-0813">Transport</keyword>
<evidence type="ECO:0000256" key="4">
    <source>
        <dbReference type="ARBA" id="ARBA00022692"/>
    </source>
</evidence>
<feature type="transmembrane region" description="Helical" evidence="10">
    <location>
        <begin position="66"/>
        <end position="85"/>
    </location>
</feature>
<keyword evidence="5" id="KW-0571">Peptide transport</keyword>
<feature type="transmembrane region" description="Helical" evidence="10">
    <location>
        <begin position="236"/>
        <end position="254"/>
    </location>
</feature>
<gene>
    <name evidence="11" type="ORF">EJ02DRAFT_506269</name>
</gene>
<evidence type="ECO:0000256" key="2">
    <source>
        <dbReference type="ARBA" id="ARBA00008807"/>
    </source>
</evidence>
<feature type="transmembrane region" description="Helical" evidence="10">
    <location>
        <begin position="177"/>
        <end position="196"/>
    </location>
</feature>
<evidence type="ECO:0000256" key="3">
    <source>
        <dbReference type="ARBA" id="ARBA00022448"/>
    </source>
</evidence>
<evidence type="ECO:0000256" key="1">
    <source>
        <dbReference type="ARBA" id="ARBA00004141"/>
    </source>
</evidence>
<feature type="transmembrane region" description="Helical" evidence="10">
    <location>
        <begin position="274"/>
        <end position="292"/>
    </location>
</feature>
<evidence type="ECO:0000256" key="9">
    <source>
        <dbReference type="SAM" id="MobiDB-lite"/>
    </source>
</evidence>
<organism evidence="11 12">
    <name type="scientific">Clathrospora elynae</name>
    <dbReference type="NCBI Taxonomy" id="706981"/>
    <lineage>
        <taxon>Eukaryota</taxon>
        <taxon>Fungi</taxon>
        <taxon>Dikarya</taxon>
        <taxon>Ascomycota</taxon>
        <taxon>Pezizomycotina</taxon>
        <taxon>Dothideomycetes</taxon>
        <taxon>Pleosporomycetidae</taxon>
        <taxon>Pleosporales</taxon>
        <taxon>Diademaceae</taxon>
        <taxon>Clathrospora</taxon>
    </lineage>
</organism>
<dbReference type="GO" id="GO:0016020">
    <property type="term" value="C:membrane"/>
    <property type="evidence" value="ECO:0007669"/>
    <property type="project" value="UniProtKB-SubCell"/>
</dbReference>
<evidence type="ECO:0000313" key="12">
    <source>
        <dbReference type="Proteomes" id="UP000800038"/>
    </source>
</evidence>
<feature type="transmembrane region" description="Helical" evidence="10">
    <location>
        <begin position="462"/>
        <end position="480"/>
    </location>
</feature>
<feature type="compositionally biased region" description="Basic residues" evidence="9">
    <location>
        <begin position="418"/>
        <end position="427"/>
    </location>
</feature>
<reference evidence="11" key="1">
    <citation type="journal article" date="2020" name="Stud. Mycol.">
        <title>101 Dothideomycetes genomes: a test case for predicting lifestyles and emergence of pathogens.</title>
        <authorList>
            <person name="Haridas S."/>
            <person name="Albert R."/>
            <person name="Binder M."/>
            <person name="Bloem J."/>
            <person name="Labutti K."/>
            <person name="Salamov A."/>
            <person name="Andreopoulos B."/>
            <person name="Baker S."/>
            <person name="Barry K."/>
            <person name="Bills G."/>
            <person name="Bluhm B."/>
            <person name="Cannon C."/>
            <person name="Castanera R."/>
            <person name="Culley D."/>
            <person name="Daum C."/>
            <person name="Ezra D."/>
            <person name="Gonzalez J."/>
            <person name="Henrissat B."/>
            <person name="Kuo A."/>
            <person name="Liang C."/>
            <person name="Lipzen A."/>
            <person name="Lutzoni F."/>
            <person name="Magnuson J."/>
            <person name="Mondo S."/>
            <person name="Nolan M."/>
            <person name="Ohm R."/>
            <person name="Pangilinan J."/>
            <person name="Park H.-J."/>
            <person name="Ramirez L."/>
            <person name="Alfaro M."/>
            <person name="Sun H."/>
            <person name="Tritt A."/>
            <person name="Yoshinaga Y."/>
            <person name="Zwiers L.-H."/>
            <person name="Turgeon B."/>
            <person name="Goodwin S."/>
            <person name="Spatafora J."/>
            <person name="Crous P."/>
            <person name="Grigoriev I."/>
        </authorList>
    </citation>
    <scope>NUCLEOTIDE SEQUENCE</scope>
    <source>
        <strain evidence="11">CBS 161.51</strain>
    </source>
</reference>
<dbReference type="PANTHER" id="PTHR22601">
    <property type="entry name" value="ISP4 LIKE PROTEIN"/>
    <property type="match status" value="1"/>
</dbReference>
<sequence length="776" mass="87422">MASATRLTDDKLAVYSASAEFTHDKLPANETEIVEEDALDDPEIAQLPLIVRQLVSLEDDPTLPTITFRYFVLSVFFVVPGAFLSQMSHFRTTQAPYSIFFVQIACHYAGHLLANYLPAWQIKLPFGYGFNLNPAPWSIKEHVLVTLTAASGANYNLAYTPISMAELFYDTKINPGVAIFFMLAIVWVGYAVAAIARTMLLWEPEYIWPQALMQTTLFETFRKQDRQSRLAKRQMIVFFSCLIGMTMWQFLPEYIFPMTSSLAFLCWVAPKNPIANFIGSGLGGMGFMNLSLDWSNINWNGSSILITPFWTQIVLFLAFVVNCWILIPAVKWGSLGSYKHGLMSNTLLTANGTKYPTLQVINKDFSLNETAYEEQGPVYMGLQIVWGTFFSYAKLPSAFVWMATFGMARTLATLKKNKEARRTRKAATKGQSANGASAQNIHHQYTDRLNVLQRSYKEVPGWWFGLLFGVGLVILLAMTGSGQLFVPVWTVIVGLAMGIVVVVPLAYLYAISNYQVAIGDFNELMYGYMVHTKAGAGHHHPCGPSVYGSIAGDAWYRAQTMLQDQRIGHYMHIPPRTVFFSQIFGSVLGIPINYGVIRWVLNTKFEYLSGAKKDPLNQWTGQSIVSANTLGVQYAIIGPTRMFSQAIFRPLPWAFLFGALAPLPLYALHRAFPNSKLRFHLWNTTIFFSGMAVFYGNLSTGFFSAVLGGFIAMYWIFRHHFKIWKRYNYVVAAALDAAFNLNMLLIFLFFGSARQIKMPAWWGNNENSVERCFALE</sequence>
<dbReference type="GO" id="GO:0035673">
    <property type="term" value="F:oligopeptide transmembrane transporter activity"/>
    <property type="evidence" value="ECO:0007669"/>
    <property type="project" value="InterPro"/>
</dbReference>
<dbReference type="InterPro" id="IPR004648">
    <property type="entry name" value="Oligpept_transpt"/>
</dbReference>
<dbReference type="Pfam" id="PF03169">
    <property type="entry name" value="OPT"/>
    <property type="match status" value="1"/>
</dbReference>
<keyword evidence="7 10" id="KW-1133">Transmembrane helix</keyword>
<feature type="transmembrane region" description="Helical" evidence="10">
    <location>
        <begin position="395"/>
        <end position="414"/>
    </location>
</feature>
<dbReference type="InterPro" id="IPR004813">
    <property type="entry name" value="OPT"/>
</dbReference>
<name>A0A6A5S8H5_9PLEO</name>
<keyword evidence="6" id="KW-0653">Protein transport</keyword>
<dbReference type="AlphaFoldDB" id="A0A6A5S8H5"/>
<accession>A0A6A5S8H5</accession>
<feature type="transmembrane region" description="Helical" evidence="10">
    <location>
        <begin position="97"/>
        <end position="117"/>
    </location>
</feature>
<evidence type="ECO:0000256" key="7">
    <source>
        <dbReference type="ARBA" id="ARBA00022989"/>
    </source>
</evidence>
<proteinExistence type="inferred from homology"/>
<dbReference type="Proteomes" id="UP000800038">
    <property type="component" value="Unassembled WGS sequence"/>
</dbReference>
<evidence type="ECO:0000256" key="6">
    <source>
        <dbReference type="ARBA" id="ARBA00022927"/>
    </source>
</evidence>
<evidence type="ECO:0000256" key="8">
    <source>
        <dbReference type="ARBA" id="ARBA00023136"/>
    </source>
</evidence>
<keyword evidence="4 10" id="KW-0812">Transmembrane</keyword>
<comment type="subcellular location">
    <subcellularLocation>
        <location evidence="1">Membrane</location>
        <topology evidence="1">Multi-pass membrane protein</topology>
    </subcellularLocation>
</comment>
<dbReference type="NCBIfam" id="TIGR00728">
    <property type="entry name" value="OPT_sfam"/>
    <property type="match status" value="1"/>
</dbReference>
<evidence type="ECO:0000256" key="10">
    <source>
        <dbReference type="SAM" id="Phobius"/>
    </source>
</evidence>
<evidence type="ECO:0000256" key="5">
    <source>
        <dbReference type="ARBA" id="ARBA00022856"/>
    </source>
</evidence>
<feature type="transmembrane region" description="Helical" evidence="10">
    <location>
        <begin position="486"/>
        <end position="510"/>
    </location>
</feature>
<feature type="region of interest" description="Disordered" evidence="9">
    <location>
        <begin position="418"/>
        <end position="438"/>
    </location>
</feature>
<dbReference type="EMBL" id="ML976162">
    <property type="protein sequence ID" value="KAF1936915.1"/>
    <property type="molecule type" value="Genomic_DNA"/>
</dbReference>
<evidence type="ECO:0000313" key="11">
    <source>
        <dbReference type="EMBL" id="KAF1936915.1"/>
    </source>
</evidence>